<evidence type="ECO:0000313" key="2">
    <source>
        <dbReference type="EMBL" id="MEM5497685.1"/>
    </source>
</evidence>
<evidence type="ECO:0000313" key="3">
    <source>
        <dbReference type="Proteomes" id="UP001461163"/>
    </source>
</evidence>
<name>A0ABU9SV24_9ALTE</name>
<evidence type="ECO:0000259" key="1">
    <source>
        <dbReference type="Pfam" id="PF12973"/>
    </source>
</evidence>
<feature type="domain" description="ChrR-like cupin" evidence="1">
    <location>
        <begin position="9"/>
        <end position="111"/>
    </location>
</feature>
<dbReference type="SUPFAM" id="SSF51182">
    <property type="entry name" value="RmlC-like cupins"/>
    <property type="match status" value="2"/>
</dbReference>
<accession>A0ABU9SV24</accession>
<proteinExistence type="predicted"/>
<dbReference type="RefSeq" id="WP_033184902.1">
    <property type="nucleotide sequence ID" value="NZ_JBBMQS010000005.1"/>
</dbReference>
<dbReference type="Proteomes" id="UP001461163">
    <property type="component" value="Unassembled WGS sequence"/>
</dbReference>
<dbReference type="InterPro" id="IPR011051">
    <property type="entry name" value="RmlC_Cupin_sf"/>
</dbReference>
<dbReference type="InterPro" id="IPR025979">
    <property type="entry name" value="ChrR-like_cupin_dom"/>
</dbReference>
<dbReference type="InterPro" id="IPR014710">
    <property type="entry name" value="RmlC-like_jellyroll"/>
</dbReference>
<sequence>MNINADFSQRVVVHSQQQPWLASPMPGVDRRPLDRVGNEVARATTIVRYAPGSEFSPHVHTGGEEFIVLEGVFQDQHGDFPAGSYVRNPPQSSHKPGSDEGCVIFVKLWQFNPDDRLQVNISARADDITPSSEFTAPATGVVSKVLYRDEYEAVSVYELAPDSVLELEASKGLEALVLAGEMSEGNDTLEKHSWLRLPVGSQFKAKTGKTGARVWIKTEHLPFADEQIARVQNAK</sequence>
<dbReference type="CDD" id="cd20303">
    <property type="entry name" value="cupin_ChrR_1"/>
    <property type="match status" value="1"/>
</dbReference>
<comment type="caution">
    <text evidence="2">The sequence shown here is derived from an EMBL/GenBank/DDBJ whole genome shotgun (WGS) entry which is preliminary data.</text>
</comment>
<keyword evidence="3" id="KW-1185">Reference proteome</keyword>
<dbReference type="EMBL" id="JBBMQS010000005">
    <property type="protein sequence ID" value="MEM5497685.1"/>
    <property type="molecule type" value="Genomic_DNA"/>
</dbReference>
<organism evidence="2 3">
    <name type="scientific">Paraglaciecola mesophila</name>
    <dbReference type="NCBI Taxonomy" id="197222"/>
    <lineage>
        <taxon>Bacteria</taxon>
        <taxon>Pseudomonadati</taxon>
        <taxon>Pseudomonadota</taxon>
        <taxon>Gammaproteobacteria</taxon>
        <taxon>Alteromonadales</taxon>
        <taxon>Alteromonadaceae</taxon>
        <taxon>Paraglaciecola</taxon>
    </lineage>
</organism>
<gene>
    <name evidence="2" type="ORF">WNY77_09800</name>
</gene>
<reference evidence="2 3" key="1">
    <citation type="submission" date="2024-03" db="EMBL/GenBank/DDBJ databases">
        <title>Community enrichment and isolation of bacterial strains for fucoidan degradation.</title>
        <authorList>
            <person name="Sichert A."/>
        </authorList>
    </citation>
    <scope>NUCLEOTIDE SEQUENCE [LARGE SCALE GENOMIC DNA]</scope>
    <source>
        <strain evidence="2 3">AS12</strain>
    </source>
</reference>
<protein>
    <submittedName>
        <fullName evidence="2">Cupin domain-containing protein</fullName>
    </submittedName>
</protein>
<dbReference type="Gene3D" id="2.60.120.10">
    <property type="entry name" value="Jelly Rolls"/>
    <property type="match status" value="1"/>
</dbReference>
<dbReference type="Pfam" id="PF12973">
    <property type="entry name" value="Cupin_7"/>
    <property type="match status" value="1"/>
</dbReference>